<dbReference type="AlphaFoldDB" id="A0A1U9MJL9"/>
<keyword evidence="4 10" id="KW-0812">Transmembrane</keyword>
<evidence type="ECO:0000256" key="4">
    <source>
        <dbReference type="ARBA" id="ARBA00022692"/>
    </source>
</evidence>
<evidence type="ECO:0000313" key="17">
    <source>
        <dbReference type="EMBL" id="AQT47841.1"/>
    </source>
</evidence>
<dbReference type="Gene3D" id="2.170.130.10">
    <property type="entry name" value="TonB-dependent receptor, plug domain"/>
    <property type="match status" value="1"/>
</dbReference>
<dbReference type="Pfam" id="PF07715">
    <property type="entry name" value="Plug"/>
    <property type="match status" value="1"/>
</dbReference>
<gene>
    <name evidence="17" type="ORF">BBC0122_017420</name>
</gene>
<evidence type="ECO:0000256" key="2">
    <source>
        <dbReference type="ARBA" id="ARBA00022448"/>
    </source>
</evidence>
<keyword evidence="18" id="KW-1185">Reference proteome</keyword>
<dbReference type="InterPro" id="IPR039426">
    <property type="entry name" value="TonB-dep_rcpt-like"/>
</dbReference>
<dbReference type="PROSITE" id="PS52016">
    <property type="entry name" value="TONB_DEPENDENT_REC_3"/>
    <property type="match status" value="1"/>
</dbReference>
<dbReference type="KEGG" id="bapi:BBC0122_017420"/>
<dbReference type="Gene3D" id="2.40.170.20">
    <property type="entry name" value="TonB-dependent receptor, beta-barrel domain"/>
    <property type="match status" value="1"/>
</dbReference>
<evidence type="ECO:0000256" key="6">
    <source>
        <dbReference type="ARBA" id="ARBA00023077"/>
    </source>
</evidence>
<dbReference type="CDD" id="cd01347">
    <property type="entry name" value="ligand_gated_channel"/>
    <property type="match status" value="1"/>
</dbReference>
<feature type="compositionally biased region" description="Low complexity" evidence="13">
    <location>
        <begin position="42"/>
        <end position="79"/>
    </location>
</feature>
<evidence type="ECO:0000256" key="11">
    <source>
        <dbReference type="PROSITE-ProRule" id="PRU10144"/>
    </source>
</evidence>
<feature type="domain" description="TonB-dependent receptor plug" evidence="16">
    <location>
        <begin position="105"/>
        <end position="206"/>
    </location>
</feature>
<dbReference type="InterPro" id="IPR000531">
    <property type="entry name" value="Beta-barrel_TonB"/>
</dbReference>
<comment type="subcellular location">
    <subcellularLocation>
        <location evidence="1 10">Cell outer membrane</location>
        <topology evidence="1 10">Multi-pass membrane protein</topology>
    </subcellularLocation>
</comment>
<sequence>MTLHCRKKLFLATFSSFVLLHPAIAQNASPTTTEENSSNPINNKTSNTQQNTNSDNQKNTKTPDTTKSAKAASDNGSGAASGAYELGKVVVFANNREWGQTAGETISQSTVSSEDIRVYNRNSLDDALKIVPGVTIQNTGAMRNEQKYYIRGFDMDQAPLLIDGIQVYLPYDNGLDTGRFLTPDLAEIQVQKGYVSVLNGPGGMGGEVNLVTRKPTKALEGELRPTIDIGNTGSRSAYLTSGYVGTKQDGYYLMASGAYRDSDGFFMSRHYNPLEVAGAVIEDGGRRDNSGVRDWRGNFKVGFTPNETDEYTINYTKQEGRKDLIYAVDKPVDGLSTGGKPSDNQRNWKWPDWNVETVSGATHTEIGSQSYVNTRLYYAAFDNTIDSYDDYHFDTQMKPKSFTSTYHDKGWGGSIEGGTELIPMNTLKAALHYRRDEHQEYNFKRPDLKNAIADPITEDHEDIMSAALENTFHATDTLDLVGGVSYDYRDLKRADYVVSGTRNIDQYKLTNDDAVNWQFAAINHITPTGEIHASVSSRTRFPTLKDRFSARFGSAVPNPNLKAERATNYEIGWSDLVTADLKLGAALFYNDIDDMIDGVYLGIYNDDGKEMAQNRNVGSANYKGVELNFEWQATESAAIGGNYTFMHGHIDSPSGDDIKVTNKPENKAFIYGKMRVIEKLNIIPSLEYNSSRYNQGAFQKEYRKTDAFVLGNISVEYEINKNSSITGGVRNISDENYQVQAGFPEAGRTYFISGRVTF</sequence>
<evidence type="ECO:0000256" key="10">
    <source>
        <dbReference type="PROSITE-ProRule" id="PRU01360"/>
    </source>
</evidence>
<keyword evidence="5 14" id="KW-0732">Signal</keyword>
<dbReference type="InterPro" id="IPR037066">
    <property type="entry name" value="Plug_dom_sf"/>
</dbReference>
<protein>
    <submittedName>
        <fullName evidence="17">Iron complex outermembrane recepter protein</fullName>
    </submittedName>
</protein>
<keyword evidence="8" id="KW-0675">Receptor</keyword>
<dbReference type="InterPro" id="IPR036942">
    <property type="entry name" value="Beta-barrel_TonB_sf"/>
</dbReference>
<keyword evidence="9 10" id="KW-0998">Cell outer membrane</keyword>
<evidence type="ECO:0000256" key="7">
    <source>
        <dbReference type="ARBA" id="ARBA00023136"/>
    </source>
</evidence>
<dbReference type="Pfam" id="PF00593">
    <property type="entry name" value="TonB_dep_Rec_b-barrel"/>
    <property type="match status" value="1"/>
</dbReference>
<evidence type="ECO:0000259" key="15">
    <source>
        <dbReference type="Pfam" id="PF00593"/>
    </source>
</evidence>
<evidence type="ECO:0000256" key="14">
    <source>
        <dbReference type="SAM" id="SignalP"/>
    </source>
</evidence>
<feature type="compositionally biased region" description="Polar residues" evidence="13">
    <location>
        <begin position="29"/>
        <end position="41"/>
    </location>
</feature>
<dbReference type="Proteomes" id="UP000189632">
    <property type="component" value="Chromosome"/>
</dbReference>
<dbReference type="InterPro" id="IPR010917">
    <property type="entry name" value="TonB_rcpt_CS"/>
</dbReference>
<feature type="short sequence motif" description="TonB C-terminal box" evidence="11">
    <location>
        <begin position="741"/>
        <end position="758"/>
    </location>
</feature>
<evidence type="ECO:0000256" key="12">
    <source>
        <dbReference type="RuleBase" id="RU003357"/>
    </source>
</evidence>
<proteinExistence type="inferred from homology"/>
<dbReference type="GO" id="GO:0009279">
    <property type="term" value="C:cell outer membrane"/>
    <property type="evidence" value="ECO:0007669"/>
    <property type="project" value="UniProtKB-SubCell"/>
</dbReference>
<dbReference type="SUPFAM" id="SSF56935">
    <property type="entry name" value="Porins"/>
    <property type="match status" value="1"/>
</dbReference>
<feature type="region of interest" description="Disordered" evidence="13">
    <location>
        <begin position="29"/>
        <end position="79"/>
    </location>
</feature>
<keyword evidence="3 10" id="KW-1134">Transmembrane beta strand</keyword>
<keyword evidence="2 10" id="KW-0813">Transport</keyword>
<evidence type="ECO:0000256" key="13">
    <source>
        <dbReference type="SAM" id="MobiDB-lite"/>
    </source>
</evidence>
<dbReference type="RefSeq" id="WP_077993185.1">
    <property type="nucleotide sequence ID" value="NZ_CP015625.1"/>
</dbReference>
<feature type="domain" description="TonB-dependent receptor-like beta-barrel" evidence="15">
    <location>
        <begin position="282"/>
        <end position="732"/>
    </location>
</feature>
<accession>A0A1U9MJL9</accession>
<name>A0A1U9MJL9_9HYPH</name>
<comment type="similarity">
    <text evidence="10 12">Belongs to the TonB-dependent receptor family.</text>
</comment>
<dbReference type="GO" id="GO:0044718">
    <property type="term" value="P:siderophore transmembrane transport"/>
    <property type="evidence" value="ECO:0007669"/>
    <property type="project" value="TreeGrafter"/>
</dbReference>
<evidence type="ECO:0000256" key="1">
    <source>
        <dbReference type="ARBA" id="ARBA00004571"/>
    </source>
</evidence>
<evidence type="ECO:0000256" key="3">
    <source>
        <dbReference type="ARBA" id="ARBA00022452"/>
    </source>
</evidence>
<feature type="chain" id="PRO_5012640360" evidence="14">
    <location>
        <begin position="28"/>
        <end position="758"/>
    </location>
</feature>
<dbReference type="OrthoDB" id="9760333at2"/>
<dbReference type="InterPro" id="IPR012910">
    <property type="entry name" value="Plug_dom"/>
</dbReference>
<dbReference type="PANTHER" id="PTHR30069:SF29">
    <property type="entry name" value="HEMOGLOBIN AND HEMOGLOBIN-HAPTOGLOBIN-BINDING PROTEIN 1-RELATED"/>
    <property type="match status" value="1"/>
</dbReference>
<dbReference type="GO" id="GO:0015344">
    <property type="term" value="F:siderophore uptake transmembrane transporter activity"/>
    <property type="evidence" value="ECO:0007669"/>
    <property type="project" value="TreeGrafter"/>
</dbReference>
<dbReference type="PROSITE" id="PS01156">
    <property type="entry name" value="TONB_DEPENDENT_REC_2"/>
    <property type="match status" value="1"/>
</dbReference>
<feature type="signal peptide" evidence="14">
    <location>
        <begin position="1"/>
        <end position="27"/>
    </location>
</feature>
<reference evidence="17 18" key="1">
    <citation type="submission" date="2016-11" db="EMBL/GenBank/DDBJ databases">
        <title>Comparative genomics of Bartonella apis.</title>
        <authorList>
            <person name="Engel P."/>
        </authorList>
    </citation>
    <scope>NUCLEOTIDE SEQUENCE [LARGE SCALE GENOMIC DNA]</scope>
    <source>
        <strain evidence="17 18">BBC0122</strain>
    </source>
</reference>
<dbReference type="PANTHER" id="PTHR30069">
    <property type="entry name" value="TONB-DEPENDENT OUTER MEMBRANE RECEPTOR"/>
    <property type="match status" value="1"/>
</dbReference>
<evidence type="ECO:0000256" key="5">
    <source>
        <dbReference type="ARBA" id="ARBA00022729"/>
    </source>
</evidence>
<evidence type="ECO:0000259" key="16">
    <source>
        <dbReference type="Pfam" id="PF07715"/>
    </source>
</evidence>
<evidence type="ECO:0000256" key="8">
    <source>
        <dbReference type="ARBA" id="ARBA00023170"/>
    </source>
</evidence>
<evidence type="ECO:0000256" key="9">
    <source>
        <dbReference type="ARBA" id="ARBA00023237"/>
    </source>
</evidence>
<organism evidence="17 18">
    <name type="scientific">Bartonella choladocola</name>
    <dbReference type="NCBI Taxonomy" id="2750995"/>
    <lineage>
        <taxon>Bacteria</taxon>
        <taxon>Pseudomonadati</taxon>
        <taxon>Pseudomonadota</taxon>
        <taxon>Alphaproteobacteria</taxon>
        <taxon>Hyphomicrobiales</taxon>
        <taxon>Bartonellaceae</taxon>
        <taxon>Bartonella</taxon>
    </lineage>
</organism>
<dbReference type="EMBL" id="CP015625">
    <property type="protein sequence ID" value="AQT47841.1"/>
    <property type="molecule type" value="Genomic_DNA"/>
</dbReference>
<keyword evidence="7 10" id="KW-0472">Membrane</keyword>
<evidence type="ECO:0000313" key="18">
    <source>
        <dbReference type="Proteomes" id="UP000189632"/>
    </source>
</evidence>
<keyword evidence="6 12" id="KW-0798">TonB box</keyword>